<proteinExistence type="predicted"/>
<sequence>LYVNKLSDVDTRVLVRLIGIGYSHMTTVMHQ</sequence>
<dbReference type="EMBL" id="JAAZSR010000093">
    <property type="protein sequence ID" value="NKX50457.1"/>
    <property type="molecule type" value="Genomic_DNA"/>
</dbReference>
<reference evidence="1 2" key="1">
    <citation type="submission" date="2020-04" db="EMBL/GenBank/DDBJ databases">
        <authorList>
            <person name="Liu S."/>
        </authorList>
    </citation>
    <scope>NUCLEOTIDE SEQUENCE [LARGE SCALE GENOMIC DNA]</scope>
    <source>
        <strain evidence="1 2">CGMCC 1.15091</strain>
    </source>
</reference>
<protein>
    <submittedName>
        <fullName evidence="1">DUF1801 domain-containing protein</fullName>
    </submittedName>
</protein>
<organism evidence="1 2">
    <name type="scientific">Arthrobacter deserti</name>
    <dbReference type="NCBI Taxonomy" id="1742687"/>
    <lineage>
        <taxon>Bacteria</taxon>
        <taxon>Bacillati</taxon>
        <taxon>Actinomycetota</taxon>
        <taxon>Actinomycetes</taxon>
        <taxon>Micrococcales</taxon>
        <taxon>Micrococcaceae</taxon>
        <taxon>Arthrobacter</taxon>
    </lineage>
</organism>
<name>A0ABX1JME0_9MICC</name>
<feature type="non-terminal residue" evidence="1">
    <location>
        <position position="1"/>
    </location>
</feature>
<gene>
    <name evidence="1" type="ORF">HER39_07730</name>
</gene>
<evidence type="ECO:0000313" key="2">
    <source>
        <dbReference type="Proteomes" id="UP000523795"/>
    </source>
</evidence>
<accession>A0ABX1JME0</accession>
<evidence type="ECO:0000313" key="1">
    <source>
        <dbReference type="EMBL" id="NKX50457.1"/>
    </source>
</evidence>
<keyword evidence="2" id="KW-1185">Reference proteome</keyword>
<dbReference type="Proteomes" id="UP000523795">
    <property type="component" value="Unassembled WGS sequence"/>
</dbReference>
<comment type="caution">
    <text evidence="1">The sequence shown here is derived from an EMBL/GenBank/DDBJ whole genome shotgun (WGS) entry which is preliminary data.</text>
</comment>